<accession>A0AA38HI84</accession>
<protein>
    <submittedName>
        <fullName evidence="1">Uncharacterized protein</fullName>
    </submittedName>
</protein>
<sequence length="105" mass="12025">MPYAFTVWGLRLAGDVSSHQVKQSCRYALRRVRSGLFATMPYTKTFRLNLWVTFFGAILTPPTNNQHIKRFTGKQGQLRNLGRCTLLLTSGWALYIIKVTSIIIF</sequence>
<name>A0AA38HI84_9CUCU</name>
<gene>
    <name evidence="1" type="ORF">Zmor_004417</name>
</gene>
<dbReference type="Proteomes" id="UP001168821">
    <property type="component" value="Unassembled WGS sequence"/>
</dbReference>
<evidence type="ECO:0000313" key="2">
    <source>
        <dbReference type="Proteomes" id="UP001168821"/>
    </source>
</evidence>
<organism evidence="1 2">
    <name type="scientific">Zophobas morio</name>
    <dbReference type="NCBI Taxonomy" id="2755281"/>
    <lineage>
        <taxon>Eukaryota</taxon>
        <taxon>Metazoa</taxon>
        <taxon>Ecdysozoa</taxon>
        <taxon>Arthropoda</taxon>
        <taxon>Hexapoda</taxon>
        <taxon>Insecta</taxon>
        <taxon>Pterygota</taxon>
        <taxon>Neoptera</taxon>
        <taxon>Endopterygota</taxon>
        <taxon>Coleoptera</taxon>
        <taxon>Polyphaga</taxon>
        <taxon>Cucujiformia</taxon>
        <taxon>Tenebrionidae</taxon>
        <taxon>Zophobas</taxon>
    </lineage>
</organism>
<dbReference type="EMBL" id="JALNTZ010001759">
    <property type="protein sequence ID" value="KAJ3623602.1"/>
    <property type="molecule type" value="Genomic_DNA"/>
</dbReference>
<proteinExistence type="predicted"/>
<comment type="caution">
    <text evidence="1">The sequence shown here is derived from an EMBL/GenBank/DDBJ whole genome shotgun (WGS) entry which is preliminary data.</text>
</comment>
<dbReference type="AlphaFoldDB" id="A0AA38HI84"/>
<reference evidence="1" key="1">
    <citation type="journal article" date="2023" name="G3 (Bethesda)">
        <title>Whole genome assemblies of Zophobas morio and Tenebrio molitor.</title>
        <authorList>
            <person name="Kaur S."/>
            <person name="Stinson S.A."/>
            <person name="diCenzo G.C."/>
        </authorList>
    </citation>
    <scope>NUCLEOTIDE SEQUENCE</scope>
    <source>
        <strain evidence="1">QUZm001</strain>
    </source>
</reference>
<keyword evidence="2" id="KW-1185">Reference proteome</keyword>
<evidence type="ECO:0000313" key="1">
    <source>
        <dbReference type="EMBL" id="KAJ3623602.1"/>
    </source>
</evidence>